<gene>
    <name evidence="10" type="ORF">BOVATA_002570</name>
</gene>
<dbReference type="Gene3D" id="2.60.40.2860">
    <property type="match status" value="1"/>
</dbReference>
<dbReference type="Proteomes" id="UP000236319">
    <property type="component" value="Unassembled WGS sequence"/>
</dbReference>
<keyword evidence="4 8" id="KW-0732">Signal</keyword>
<comment type="caution">
    <text evidence="10">The sequence shown here is derived from an EMBL/GenBank/DDBJ whole genome shotgun (WGS) entry which is preliminary data.</text>
</comment>
<keyword evidence="11" id="KW-1185">Reference proteome</keyword>
<evidence type="ECO:0000259" key="9">
    <source>
        <dbReference type="PROSITE" id="PS51701"/>
    </source>
</evidence>
<dbReference type="OrthoDB" id="365660at2759"/>
<dbReference type="GO" id="GO:0009986">
    <property type="term" value="C:cell surface"/>
    <property type="evidence" value="ECO:0007669"/>
    <property type="project" value="UniProtKB-SubCell"/>
</dbReference>
<dbReference type="EMBL" id="BDSA01000001">
    <property type="protein sequence ID" value="GBE58764.1"/>
    <property type="molecule type" value="Genomic_DNA"/>
</dbReference>
<keyword evidence="5" id="KW-0472">Membrane</keyword>
<dbReference type="InterPro" id="IPR038160">
    <property type="entry name" value="6_CYS_dom_sf"/>
</dbReference>
<proteinExistence type="predicted"/>
<name>A0A2H6K6Y9_9APIC</name>
<dbReference type="GeneID" id="39872534"/>
<feature type="domain" description="6-Cys" evidence="9">
    <location>
        <begin position="837"/>
        <end position="967"/>
    </location>
</feature>
<keyword evidence="7" id="KW-0325">Glycoprotein</keyword>
<sequence length="967" mass="107640">MAKFSITRCLWALCAIFSCCIWGINAIECDFGNPFWLLGRNALVGCHMDMDIMKTETVICPRRVDGSEYMWHPQRMSGDNAQVNAYVSSNGKLSSAAHSDVMLSESNNPLFWIESNQLQTELHVNLPSHGYFAINERRLIFICGPRDLVLSDTLQGHLGRLDASIEMQTFPWAPSTPLTQEIAKIGSGLGVLFLNRGRLHMPLQGCGGRPSPLFSPDNEVTVDPVTGTRSCVVDPMSESPIGFLCEGRVEPKECMKSLIEESGRIITAPPPHSYWDIQNDGHLVVAKYFDQLALPPISGKCRCIDPETGQVKAKIEIRSKTDYVCDISSMIERNSSQPIGGPWCSVVLQPGSTLTIRFPAEDVGTEPSEKDSPPGMPPQKRPKYVFDTGFMPKDLATLRQLASVYGFDIYDQISYHDALVGDALELDVSQMHRGEVKLKYHSGKPLALRSGLNSFHYHWTFISGDKNVAKTIRAMVELSFAFTHPYHVPGCDRGTQGVFDPQTNGSYCSTISMGNDIWNTYECVYDVQQVRLAGIHCGPDEELFPANCESKVYDLYSNKIIARPESIKTATLIPIQGFQLFELVPPKTSPLIKIGMESTPHSYACFCVDQRGYETSRLILGHTNHMLRRYITRNIDRTLIVARMLYTLWKTADLILEESTPTRLIMAPKTWKNSVSLEVGKRLTLGCLLGAYDRAVYEGLMPNLGWPSTTWLPKQPDIFYYAINQTLHGDHLVPKRYKDAIAAAPGGFKVFFKDLVSTQRHQRLIIESRSDSIVVSKDPLHNQYVPMTFVCGKELEPADVSIIAGQVPTSPTTHIVRSSVEYSWDVVQVNVETTDPYMQGCGVTYESTDLFKPETPQLYDGDGQSQFGCNIDLNAAKEAAFYCPAPYVLDPPNCFSQVLVDGEVTNIGELSKSLVASRSNHFVILSFDSSLVGVGETLRQAPPLECRCVTVKGIVLSTIQIENYYSN</sequence>
<dbReference type="PROSITE" id="PS51701">
    <property type="entry name" value="6_CYS"/>
    <property type="match status" value="1"/>
</dbReference>
<feature type="signal peptide" evidence="8">
    <location>
        <begin position="1"/>
        <end position="26"/>
    </location>
</feature>
<evidence type="ECO:0000313" key="11">
    <source>
        <dbReference type="Proteomes" id="UP000236319"/>
    </source>
</evidence>
<evidence type="ECO:0000256" key="5">
    <source>
        <dbReference type="ARBA" id="ARBA00023136"/>
    </source>
</evidence>
<evidence type="ECO:0000256" key="6">
    <source>
        <dbReference type="ARBA" id="ARBA00023157"/>
    </source>
</evidence>
<evidence type="ECO:0000256" key="2">
    <source>
        <dbReference type="ARBA" id="ARBA00004241"/>
    </source>
</evidence>
<dbReference type="AlphaFoldDB" id="A0A2H6K6Y9"/>
<evidence type="ECO:0000256" key="7">
    <source>
        <dbReference type="ARBA" id="ARBA00023180"/>
    </source>
</evidence>
<organism evidence="10 11">
    <name type="scientific">Babesia ovata</name>
    <dbReference type="NCBI Taxonomy" id="189622"/>
    <lineage>
        <taxon>Eukaryota</taxon>
        <taxon>Sar</taxon>
        <taxon>Alveolata</taxon>
        <taxon>Apicomplexa</taxon>
        <taxon>Aconoidasida</taxon>
        <taxon>Piroplasmida</taxon>
        <taxon>Babesiidae</taxon>
        <taxon>Babesia</taxon>
    </lineage>
</organism>
<evidence type="ECO:0000256" key="4">
    <source>
        <dbReference type="ARBA" id="ARBA00022729"/>
    </source>
</evidence>
<dbReference type="Pfam" id="PF07422">
    <property type="entry name" value="s48_45"/>
    <property type="match status" value="1"/>
</dbReference>
<evidence type="ECO:0000256" key="3">
    <source>
        <dbReference type="ARBA" id="ARBA00022475"/>
    </source>
</evidence>
<evidence type="ECO:0000256" key="1">
    <source>
        <dbReference type="ARBA" id="ARBA00004236"/>
    </source>
</evidence>
<feature type="chain" id="PRO_5014126292" description="6-Cys domain-containing protein" evidence="8">
    <location>
        <begin position="27"/>
        <end position="967"/>
    </location>
</feature>
<dbReference type="VEuPathDB" id="PiroplasmaDB:BOVATA_002570"/>
<keyword evidence="3" id="KW-1003">Cell membrane</keyword>
<evidence type="ECO:0000256" key="8">
    <source>
        <dbReference type="SAM" id="SignalP"/>
    </source>
</evidence>
<comment type="subcellular location">
    <subcellularLocation>
        <location evidence="1">Cell membrane</location>
    </subcellularLocation>
    <subcellularLocation>
        <location evidence="2">Cell surface</location>
    </subcellularLocation>
</comment>
<dbReference type="PROSITE" id="PS51257">
    <property type="entry name" value="PROKAR_LIPOPROTEIN"/>
    <property type="match status" value="1"/>
</dbReference>
<reference evidence="10 11" key="1">
    <citation type="journal article" date="2017" name="BMC Genomics">
        <title>Whole-genome assembly of Babesia ovata and comparative genomics between closely related pathogens.</title>
        <authorList>
            <person name="Yamagishi J."/>
            <person name="Asada M."/>
            <person name="Hakimi H."/>
            <person name="Tanaka T.Q."/>
            <person name="Sugimoto C."/>
            <person name="Kawazu S."/>
        </authorList>
    </citation>
    <scope>NUCLEOTIDE SEQUENCE [LARGE SCALE GENOMIC DNA]</scope>
    <source>
        <strain evidence="10 11">Miyake</strain>
    </source>
</reference>
<evidence type="ECO:0000313" key="10">
    <source>
        <dbReference type="EMBL" id="GBE58764.1"/>
    </source>
</evidence>
<dbReference type="RefSeq" id="XP_028865007.1">
    <property type="nucleotide sequence ID" value="XM_029009174.1"/>
</dbReference>
<dbReference type="GO" id="GO:0005886">
    <property type="term" value="C:plasma membrane"/>
    <property type="evidence" value="ECO:0007669"/>
    <property type="project" value="UniProtKB-SubCell"/>
</dbReference>
<accession>A0A2H6K6Y9</accession>
<dbReference type="InterPro" id="IPR010884">
    <property type="entry name" value="6_CYS_dom"/>
</dbReference>
<protein>
    <recommendedName>
        <fullName evidence="9">6-Cys domain-containing protein</fullName>
    </recommendedName>
</protein>
<keyword evidence="6" id="KW-1015">Disulfide bond</keyword>